<comment type="caution">
    <text evidence="2">The sequence shown here is derived from an EMBL/GenBank/DDBJ whole genome shotgun (WGS) entry which is preliminary data.</text>
</comment>
<name>A0ABN8R764_9CNID</name>
<sequence>MSQRMTSDKRVPRSACVRHLEFARFKETGSDWCFASNIDKKKVHFPATVLSPSKQGAKPTSRMSREAKVYRSFLRGEKMNEESEISSGKEQTYHLGKTVQSKSEEQMTKASEENFTSRCKHSAAVKRYALYRGMLNQSRFQEDHETKKDIGNKNKVLYNRKKKRNNMTDVDTSKNESHRSYDVRSSGNVSLESSMRETINSRKKCDDLLGSQGPTRIYIREISNGAYVDEIVDVKNEREWELLNYMAPLRHISSQPEETSYSLRFQDLKNFDVYYYPLPWR</sequence>
<evidence type="ECO:0000256" key="1">
    <source>
        <dbReference type="SAM" id="MobiDB-lite"/>
    </source>
</evidence>
<organism evidence="2 3">
    <name type="scientific">Porites lobata</name>
    <dbReference type="NCBI Taxonomy" id="104759"/>
    <lineage>
        <taxon>Eukaryota</taxon>
        <taxon>Metazoa</taxon>
        <taxon>Cnidaria</taxon>
        <taxon>Anthozoa</taxon>
        <taxon>Hexacorallia</taxon>
        <taxon>Scleractinia</taxon>
        <taxon>Fungiina</taxon>
        <taxon>Poritidae</taxon>
        <taxon>Porites</taxon>
    </lineage>
</organism>
<feature type="region of interest" description="Disordered" evidence="1">
    <location>
        <begin position="160"/>
        <end position="196"/>
    </location>
</feature>
<accession>A0ABN8R764</accession>
<evidence type="ECO:0000313" key="2">
    <source>
        <dbReference type="EMBL" id="CAH3174711.1"/>
    </source>
</evidence>
<evidence type="ECO:0000313" key="3">
    <source>
        <dbReference type="Proteomes" id="UP001159405"/>
    </source>
</evidence>
<gene>
    <name evidence="2" type="ORF">PLOB_00015451</name>
</gene>
<feature type="compositionally biased region" description="Polar residues" evidence="1">
    <location>
        <begin position="183"/>
        <end position="196"/>
    </location>
</feature>
<reference evidence="2 3" key="1">
    <citation type="submission" date="2022-05" db="EMBL/GenBank/DDBJ databases">
        <authorList>
            <consortium name="Genoscope - CEA"/>
            <person name="William W."/>
        </authorList>
    </citation>
    <scope>NUCLEOTIDE SEQUENCE [LARGE SCALE GENOMIC DNA]</scope>
</reference>
<keyword evidence="3" id="KW-1185">Reference proteome</keyword>
<proteinExistence type="predicted"/>
<feature type="compositionally biased region" description="Basic and acidic residues" evidence="1">
    <location>
        <begin position="171"/>
        <end position="182"/>
    </location>
</feature>
<dbReference type="EMBL" id="CALNXK010000193">
    <property type="protein sequence ID" value="CAH3174711.1"/>
    <property type="molecule type" value="Genomic_DNA"/>
</dbReference>
<dbReference type="Proteomes" id="UP001159405">
    <property type="component" value="Unassembled WGS sequence"/>
</dbReference>
<protein>
    <submittedName>
        <fullName evidence="2">Uncharacterized protein</fullName>
    </submittedName>
</protein>